<dbReference type="GO" id="GO:0003676">
    <property type="term" value="F:nucleic acid binding"/>
    <property type="evidence" value="ECO:0007669"/>
    <property type="project" value="InterPro"/>
</dbReference>
<evidence type="ECO:0000313" key="2">
    <source>
        <dbReference type="EMBL" id="KAG4424818.1"/>
    </source>
</evidence>
<dbReference type="Proteomes" id="UP000664132">
    <property type="component" value="Unassembled WGS sequence"/>
</dbReference>
<feature type="compositionally biased region" description="Low complexity" evidence="1">
    <location>
        <begin position="357"/>
        <end position="370"/>
    </location>
</feature>
<feature type="compositionally biased region" description="Polar residues" evidence="1">
    <location>
        <begin position="405"/>
        <end position="420"/>
    </location>
</feature>
<proteinExistence type="predicted"/>
<keyword evidence="3" id="KW-1185">Reference proteome</keyword>
<reference evidence="2" key="1">
    <citation type="submission" date="2021-02" db="EMBL/GenBank/DDBJ databases">
        <title>Genome sequence Cadophora malorum strain M34.</title>
        <authorList>
            <person name="Stefanovic E."/>
            <person name="Vu D."/>
            <person name="Scully C."/>
            <person name="Dijksterhuis J."/>
            <person name="Roader J."/>
            <person name="Houbraken J."/>
        </authorList>
    </citation>
    <scope>NUCLEOTIDE SEQUENCE</scope>
    <source>
        <strain evidence="2">M34</strain>
    </source>
</reference>
<feature type="region of interest" description="Disordered" evidence="1">
    <location>
        <begin position="85"/>
        <end position="111"/>
    </location>
</feature>
<evidence type="ECO:0000256" key="1">
    <source>
        <dbReference type="SAM" id="MobiDB-lite"/>
    </source>
</evidence>
<feature type="region of interest" description="Disordered" evidence="1">
    <location>
        <begin position="566"/>
        <end position="591"/>
    </location>
</feature>
<protein>
    <recommendedName>
        <fullName evidence="4">RRM domain-containing protein</fullName>
    </recommendedName>
</protein>
<dbReference type="AlphaFoldDB" id="A0A8H7WHI1"/>
<name>A0A8H7WHI1_9HELO</name>
<organism evidence="2 3">
    <name type="scientific">Cadophora malorum</name>
    <dbReference type="NCBI Taxonomy" id="108018"/>
    <lineage>
        <taxon>Eukaryota</taxon>
        <taxon>Fungi</taxon>
        <taxon>Dikarya</taxon>
        <taxon>Ascomycota</taxon>
        <taxon>Pezizomycotina</taxon>
        <taxon>Leotiomycetes</taxon>
        <taxon>Helotiales</taxon>
        <taxon>Ploettnerulaceae</taxon>
        <taxon>Cadophora</taxon>
    </lineage>
</organism>
<feature type="compositionally biased region" description="Acidic residues" evidence="1">
    <location>
        <begin position="387"/>
        <end position="404"/>
    </location>
</feature>
<evidence type="ECO:0008006" key="4">
    <source>
        <dbReference type="Google" id="ProtNLM"/>
    </source>
</evidence>
<feature type="compositionally biased region" description="Basic and acidic residues" evidence="1">
    <location>
        <begin position="535"/>
        <end position="547"/>
    </location>
</feature>
<dbReference type="InterPro" id="IPR012677">
    <property type="entry name" value="Nucleotide-bd_a/b_plait_sf"/>
</dbReference>
<sequence>MEETEYTRLHITPFNAGLLNTVIPPSILPNARNISYHSIVTFPEKGYGYVELPTMDAEKIKKKLNGTILKGTKVRIEKARPEKQVIIEDEEPERPKKERKTKRKRDELPGVDIGERQVKRGWTTPAKDAKKDQPVVKSKYTTGPECLFKTNLPPNVASKGKIADVKPDKKKRKPGKEAIVHEFAKTTKYATFLRGSGVSNSTRVVVGFVEGKGWVDEDGNIVEQAKRSRKIISAPVESDVREAVQDSEPDHMEVDVPAPSSEMEESSSDSSSSENSESDSDSDAEVRADSDTEQRRRALQDAQLQQTARGSSSDSSSSSSDSEDENINSSDDSSEDDSDHKVRSSPSPLAARDSQKQDSSSSEASSDDSSVAGIELANTDSSSSSESSDDSDSDESDADFETEEPQSAVTNESQGSTGPSLSIKIPDSLTSTHIASSVHPLEALYKRPKSNAMDPPKAAESSFSFFGADGDVEEVQAETHLQIPLTPYTQKDFEFRGMRSAAPTPDTAHANKRFLWPSEKDDEDDEAVASSPIRNNEKAKGKDKETEPESDFQKWFYENRGDVRRAWTGRKKAAAKEKRQRENRKRERRDI</sequence>
<feature type="region of interest" description="Disordered" evidence="1">
    <location>
        <begin position="234"/>
        <end position="425"/>
    </location>
</feature>
<dbReference type="SUPFAM" id="SSF54928">
    <property type="entry name" value="RNA-binding domain, RBD"/>
    <property type="match status" value="1"/>
</dbReference>
<comment type="caution">
    <text evidence="2">The sequence shown here is derived from an EMBL/GenBank/DDBJ whole genome shotgun (WGS) entry which is preliminary data.</text>
</comment>
<gene>
    <name evidence="2" type="ORF">IFR04_001978</name>
</gene>
<dbReference type="Gene3D" id="3.30.70.330">
    <property type="match status" value="1"/>
</dbReference>
<feature type="compositionally biased region" description="Basic and acidic residues" evidence="1">
    <location>
        <begin position="284"/>
        <end position="299"/>
    </location>
</feature>
<feature type="compositionally biased region" description="Low complexity" evidence="1">
    <location>
        <begin position="300"/>
        <end position="320"/>
    </location>
</feature>
<evidence type="ECO:0000313" key="3">
    <source>
        <dbReference type="Proteomes" id="UP000664132"/>
    </source>
</evidence>
<feature type="compositionally biased region" description="Acidic residues" evidence="1">
    <location>
        <begin position="321"/>
        <end position="337"/>
    </location>
</feature>
<accession>A0A8H7WHI1</accession>
<dbReference type="InterPro" id="IPR035979">
    <property type="entry name" value="RBD_domain_sf"/>
</dbReference>
<feature type="region of interest" description="Disordered" evidence="1">
    <location>
        <begin position="499"/>
        <end position="553"/>
    </location>
</feature>
<feature type="compositionally biased region" description="Basic and acidic residues" evidence="1">
    <location>
        <begin position="238"/>
        <end position="254"/>
    </location>
</feature>
<feature type="compositionally biased region" description="Basic and acidic residues" evidence="1">
    <location>
        <begin position="574"/>
        <end position="591"/>
    </location>
</feature>
<dbReference type="OrthoDB" id="3595585at2759"/>
<dbReference type="EMBL" id="JAFJYH010000016">
    <property type="protein sequence ID" value="KAG4424818.1"/>
    <property type="molecule type" value="Genomic_DNA"/>
</dbReference>